<gene>
    <name evidence="2" type="ORF">GDO78_022796</name>
</gene>
<dbReference type="AlphaFoldDB" id="A0A8J6B3Z5"/>
<sequence>MENLPPAAQTFSHVGRDQNITCRRSTETPASHRDQGVNPVYIGGTDRTALMWDRKG</sequence>
<evidence type="ECO:0000256" key="1">
    <source>
        <dbReference type="SAM" id="MobiDB-lite"/>
    </source>
</evidence>
<evidence type="ECO:0000313" key="2">
    <source>
        <dbReference type="EMBL" id="KAG9460291.1"/>
    </source>
</evidence>
<feature type="compositionally biased region" description="Basic and acidic residues" evidence="1">
    <location>
        <begin position="24"/>
        <end position="35"/>
    </location>
</feature>
<organism evidence="2 3">
    <name type="scientific">Eleutherodactylus coqui</name>
    <name type="common">Puerto Rican coqui</name>
    <dbReference type="NCBI Taxonomy" id="57060"/>
    <lineage>
        <taxon>Eukaryota</taxon>
        <taxon>Metazoa</taxon>
        <taxon>Chordata</taxon>
        <taxon>Craniata</taxon>
        <taxon>Vertebrata</taxon>
        <taxon>Euteleostomi</taxon>
        <taxon>Amphibia</taxon>
        <taxon>Batrachia</taxon>
        <taxon>Anura</taxon>
        <taxon>Neobatrachia</taxon>
        <taxon>Hyloidea</taxon>
        <taxon>Eleutherodactylidae</taxon>
        <taxon>Eleutherodactylinae</taxon>
        <taxon>Eleutherodactylus</taxon>
        <taxon>Eleutherodactylus</taxon>
    </lineage>
</organism>
<feature type="region of interest" description="Disordered" evidence="1">
    <location>
        <begin position="1"/>
        <end position="42"/>
    </location>
</feature>
<evidence type="ECO:0000313" key="3">
    <source>
        <dbReference type="Proteomes" id="UP000770717"/>
    </source>
</evidence>
<name>A0A8J6B3Z5_ELECQ</name>
<keyword evidence="3" id="KW-1185">Reference proteome</keyword>
<reference evidence="2" key="1">
    <citation type="thesis" date="2020" institute="ProQuest LLC" country="789 East Eisenhower Parkway, Ann Arbor, MI, USA">
        <title>Comparative Genomics and Chromosome Evolution.</title>
        <authorList>
            <person name="Mudd A.B."/>
        </authorList>
    </citation>
    <scope>NUCLEOTIDE SEQUENCE</scope>
    <source>
        <strain evidence="2">HN-11 Male</strain>
        <tissue evidence="2">Kidney and liver</tissue>
    </source>
</reference>
<dbReference type="Proteomes" id="UP000770717">
    <property type="component" value="Unassembled WGS sequence"/>
</dbReference>
<comment type="caution">
    <text evidence="2">The sequence shown here is derived from an EMBL/GenBank/DDBJ whole genome shotgun (WGS) entry which is preliminary data.</text>
</comment>
<proteinExistence type="predicted"/>
<protein>
    <submittedName>
        <fullName evidence="2">Uncharacterized protein</fullName>
    </submittedName>
</protein>
<accession>A0A8J6B3Z5</accession>
<dbReference type="EMBL" id="WNTK01087945">
    <property type="protein sequence ID" value="KAG9460291.1"/>
    <property type="molecule type" value="Genomic_DNA"/>
</dbReference>